<dbReference type="PANTHER" id="PTHR32332">
    <property type="entry name" value="2-NITROPROPANE DIOXYGENASE"/>
    <property type="match status" value="1"/>
</dbReference>
<dbReference type="InterPro" id="IPR004136">
    <property type="entry name" value="NMO"/>
</dbReference>
<reference evidence="4" key="1">
    <citation type="journal article" date="2020" name="Stud. Mycol.">
        <title>101 Dothideomycetes genomes: a test case for predicting lifestyles and emergence of pathogens.</title>
        <authorList>
            <person name="Haridas S."/>
            <person name="Albert R."/>
            <person name="Binder M."/>
            <person name="Bloem J."/>
            <person name="Labutti K."/>
            <person name="Salamov A."/>
            <person name="Andreopoulos B."/>
            <person name="Baker S."/>
            <person name="Barry K."/>
            <person name="Bills G."/>
            <person name="Bluhm B."/>
            <person name="Cannon C."/>
            <person name="Castanera R."/>
            <person name="Culley D."/>
            <person name="Daum C."/>
            <person name="Ezra D."/>
            <person name="Gonzalez J."/>
            <person name="Henrissat B."/>
            <person name="Kuo A."/>
            <person name="Liang C."/>
            <person name="Lipzen A."/>
            <person name="Lutzoni F."/>
            <person name="Magnuson J."/>
            <person name="Mondo S."/>
            <person name="Nolan M."/>
            <person name="Ohm R."/>
            <person name="Pangilinan J."/>
            <person name="Park H.-J."/>
            <person name="Ramirez L."/>
            <person name="Alfaro M."/>
            <person name="Sun H."/>
            <person name="Tritt A."/>
            <person name="Yoshinaga Y."/>
            <person name="Zwiers L.-H."/>
            <person name="Turgeon B."/>
            <person name="Goodwin S."/>
            <person name="Spatafora J."/>
            <person name="Crous P."/>
            <person name="Grigoriev I."/>
        </authorList>
    </citation>
    <scope>NUCLEOTIDE SEQUENCE</scope>
    <source>
        <strain evidence="4">CBS 122681</strain>
    </source>
</reference>
<evidence type="ECO:0000256" key="3">
    <source>
        <dbReference type="ARBA" id="ARBA00023002"/>
    </source>
</evidence>
<dbReference type="PANTHER" id="PTHR32332:SF34">
    <property type="entry name" value="2-NITROPROPANE DIOXYGENASE FAMILY, PUTATIVE-RELATED"/>
    <property type="match status" value="1"/>
</dbReference>
<organism evidence="4 5">
    <name type="scientific">Lophiostoma macrostomum CBS 122681</name>
    <dbReference type="NCBI Taxonomy" id="1314788"/>
    <lineage>
        <taxon>Eukaryota</taxon>
        <taxon>Fungi</taxon>
        <taxon>Dikarya</taxon>
        <taxon>Ascomycota</taxon>
        <taxon>Pezizomycotina</taxon>
        <taxon>Dothideomycetes</taxon>
        <taxon>Pleosporomycetidae</taxon>
        <taxon>Pleosporales</taxon>
        <taxon>Lophiostomataceae</taxon>
        <taxon>Lophiostoma</taxon>
    </lineage>
</organism>
<keyword evidence="2" id="KW-0288">FMN</keyword>
<evidence type="ECO:0000313" key="4">
    <source>
        <dbReference type="EMBL" id="KAF2656471.1"/>
    </source>
</evidence>
<keyword evidence="1" id="KW-0285">Flavoprotein</keyword>
<dbReference type="Gene3D" id="3.20.20.70">
    <property type="entry name" value="Aldolase class I"/>
    <property type="match status" value="1"/>
</dbReference>
<gene>
    <name evidence="4" type="ORF">K491DRAFT_692032</name>
</gene>
<dbReference type="CDD" id="cd04730">
    <property type="entry name" value="NPD_like"/>
    <property type="match status" value="1"/>
</dbReference>
<sequence>MADSNLQTYLPWTQKPLIVNAPMAGYAGGALASSVTLSGGLGLIGGLFSMEDLRSELSIAASALASASKTDIPAIGTLPVGVGLLTFVLKIADALPVIRDFKPAVIWLFAAKELDDYKDWASEIRRVSPESKIWIQCGNVGAALHIAKVAAPDALCMQGADAGGHGYEKSAGIISLLPEAVDTLAAEGFAHIPLLASGGIVDGRGVAAALALGAKSVVMGTRFLASEEVVVHPAYQAAVLEARDGGQATKRSKLFDELKGPNVWPEAYDGRSLVVKSYKDYASGVGIEEIRRLHNEEVLGEDKGFKSGFQGRATIWCGTGVGLVGKVQSARDIVESVREETREILSELSKL</sequence>
<proteinExistence type="predicted"/>
<dbReference type="InterPro" id="IPR013785">
    <property type="entry name" value="Aldolase_TIM"/>
</dbReference>
<name>A0A6A6TB46_9PLEO</name>
<keyword evidence="3" id="KW-0560">Oxidoreductase</keyword>
<keyword evidence="5" id="KW-1185">Reference proteome</keyword>
<dbReference type="SUPFAM" id="SSF51412">
    <property type="entry name" value="Inosine monophosphate dehydrogenase (IMPDH)"/>
    <property type="match status" value="1"/>
</dbReference>
<dbReference type="EMBL" id="MU004336">
    <property type="protein sequence ID" value="KAF2656471.1"/>
    <property type="molecule type" value="Genomic_DNA"/>
</dbReference>
<dbReference type="OrthoDB" id="2349068at2759"/>
<evidence type="ECO:0000313" key="5">
    <source>
        <dbReference type="Proteomes" id="UP000799324"/>
    </source>
</evidence>
<protein>
    <submittedName>
        <fullName evidence="4">Inosine monophosphate dehydrogenase</fullName>
    </submittedName>
</protein>
<dbReference type="GO" id="GO:0018580">
    <property type="term" value="F:nitronate monooxygenase activity"/>
    <property type="evidence" value="ECO:0007669"/>
    <property type="project" value="InterPro"/>
</dbReference>
<dbReference type="AlphaFoldDB" id="A0A6A6TB46"/>
<accession>A0A6A6TB46</accession>
<evidence type="ECO:0000256" key="1">
    <source>
        <dbReference type="ARBA" id="ARBA00022630"/>
    </source>
</evidence>
<evidence type="ECO:0000256" key="2">
    <source>
        <dbReference type="ARBA" id="ARBA00022643"/>
    </source>
</evidence>
<dbReference type="Pfam" id="PF03060">
    <property type="entry name" value="NMO"/>
    <property type="match status" value="1"/>
</dbReference>
<dbReference type="Proteomes" id="UP000799324">
    <property type="component" value="Unassembled WGS sequence"/>
</dbReference>